<dbReference type="InterPro" id="IPR029052">
    <property type="entry name" value="Metallo-depent_PP-like"/>
</dbReference>
<dbReference type="AlphaFoldDB" id="A0A6J7EK98"/>
<protein>
    <submittedName>
        <fullName evidence="2">Unannotated protein</fullName>
    </submittedName>
</protein>
<name>A0A6J7EK98_9ZZZZ</name>
<dbReference type="PANTHER" id="PTHR43143:SF1">
    <property type="entry name" value="SERINE_THREONINE-PROTEIN PHOSPHATASE CPPED1"/>
    <property type="match status" value="1"/>
</dbReference>
<sequence length="335" mass="37650">MVYYKVKYAVGASQKYSSLTQRSVKTANAEVLSSTTFAIQADPHMDDNSSADVYESTLNQIVAASPAFLMDLGDIFMVDKLPNKSEGNIRGRFELMKGYYQKLGSIPLKICLGNHDGELGYSSFNTKKYRKEYFPEQTGELAYYSFTGLDQLHVVLDPFTYTMKNPTPAGWEWTLGKTQYDWLVETLKNSKERHKFIYIHHLLVGDPTSRGGVEIAMKNEWGGKNNDGTFGFETNRPGWGKPIHQLLLDYKVGFVFKGHDHLYVKQELDGIIYQTVPQPSHPGNKINVNQYGYTSGKGVGGSGFLKVSTSGNQAKVDFILYDGQVGDTYVRTFEQ</sequence>
<gene>
    <name evidence="2" type="ORF">UFOPK3482_00397</name>
</gene>
<evidence type="ECO:0000259" key="1">
    <source>
        <dbReference type="Pfam" id="PF00149"/>
    </source>
</evidence>
<organism evidence="2">
    <name type="scientific">freshwater metagenome</name>
    <dbReference type="NCBI Taxonomy" id="449393"/>
    <lineage>
        <taxon>unclassified sequences</taxon>
        <taxon>metagenomes</taxon>
        <taxon>ecological metagenomes</taxon>
    </lineage>
</organism>
<dbReference type="Gene3D" id="3.60.21.10">
    <property type="match status" value="1"/>
</dbReference>
<dbReference type="PANTHER" id="PTHR43143">
    <property type="entry name" value="METALLOPHOSPHOESTERASE, CALCINEURIN SUPERFAMILY"/>
    <property type="match status" value="1"/>
</dbReference>
<dbReference type="GO" id="GO:0016787">
    <property type="term" value="F:hydrolase activity"/>
    <property type="evidence" value="ECO:0007669"/>
    <property type="project" value="InterPro"/>
</dbReference>
<dbReference type="SUPFAM" id="SSF56300">
    <property type="entry name" value="Metallo-dependent phosphatases"/>
    <property type="match status" value="1"/>
</dbReference>
<accession>A0A6J7EK98</accession>
<evidence type="ECO:0000313" key="2">
    <source>
        <dbReference type="EMBL" id="CAB4883962.1"/>
    </source>
</evidence>
<feature type="domain" description="Calcineurin-like phosphoesterase" evidence="1">
    <location>
        <begin position="36"/>
        <end position="262"/>
    </location>
</feature>
<proteinExistence type="predicted"/>
<dbReference type="EMBL" id="CAFBLZ010000022">
    <property type="protein sequence ID" value="CAB4883962.1"/>
    <property type="molecule type" value="Genomic_DNA"/>
</dbReference>
<reference evidence="2" key="1">
    <citation type="submission" date="2020-05" db="EMBL/GenBank/DDBJ databases">
        <authorList>
            <person name="Chiriac C."/>
            <person name="Salcher M."/>
            <person name="Ghai R."/>
            <person name="Kavagutti S V."/>
        </authorList>
    </citation>
    <scope>NUCLEOTIDE SEQUENCE</scope>
</reference>
<dbReference type="Pfam" id="PF00149">
    <property type="entry name" value="Metallophos"/>
    <property type="match status" value="1"/>
</dbReference>
<dbReference type="InterPro" id="IPR051918">
    <property type="entry name" value="STPP_CPPED1"/>
</dbReference>
<dbReference type="InterPro" id="IPR004843">
    <property type="entry name" value="Calcineurin-like_PHP"/>
</dbReference>